<evidence type="ECO:0000313" key="1">
    <source>
        <dbReference type="EMBL" id="STR45667.1"/>
    </source>
</evidence>
<evidence type="ECO:0000313" key="2">
    <source>
        <dbReference type="EMBL" id="TCU88166.1"/>
    </source>
</evidence>
<organism evidence="1 3">
    <name type="scientific">Iodobacter fluviatilis</name>
    <dbReference type="NCBI Taxonomy" id="537"/>
    <lineage>
        <taxon>Bacteria</taxon>
        <taxon>Pseudomonadati</taxon>
        <taxon>Pseudomonadota</taxon>
        <taxon>Betaproteobacteria</taxon>
        <taxon>Neisseriales</taxon>
        <taxon>Chitinibacteraceae</taxon>
        <taxon>Iodobacter</taxon>
    </lineage>
</organism>
<keyword evidence="4" id="KW-1185">Reference proteome</keyword>
<evidence type="ECO:0000313" key="3">
    <source>
        <dbReference type="Proteomes" id="UP000255108"/>
    </source>
</evidence>
<proteinExistence type="predicted"/>
<dbReference type="Proteomes" id="UP000295794">
    <property type="component" value="Unassembled WGS sequence"/>
</dbReference>
<dbReference type="AlphaFoldDB" id="A0A377SXI5"/>
<dbReference type="EMBL" id="UGHR01000004">
    <property type="protein sequence ID" value="STR45667.1"/>
    <property type="molecule type" value="Genomic_DNA"/>
</dbReference>
<dbReference type="OrthoDB" id="6579773at2"/>
<protein>
    <recommendedName>
        <fullName evidence="5">Cytoplasmic protein</fullName>
    </recommendedName>
</protein>
<name>A0A377SXI5_9NEIS</name>
<evidence type="ECO:0008006" key="5">
    <source>
        <dbReference type="Google" id="ProtNLM"/>
    </source>
</evidence>
<accession>A0A377SXI5</accession>
<dbReference type="Proteomes" id="UP000255108">
    <property type="component" value="Unassembled WGS sequence"/>
</dbReference>
<sequence>MNKYRLQIWQYDRLWGSFESEGPQAKFAIQDMHHRLPAEQGFQFKLFIARNEKRIIESGPAGIRLLAAEVLYEEIAWPLLIHQPE</sequence>
<reference evidence="2 4" key="2">
    <citation type="submission" date="2019-03" db="EMBL/GenBank/DDBJ databases">
        <title>Genomic Encyclopedia of Type Strains, Phase IV (KMG-IV): sequencing the most valuable type-strain genomes for metagenomic binning, comparative biology and taxonomic classification.</title>
        <authorList>
            <person name="Goeker M."/>
        </authorList>
    </citation>
    <scope>NUCLEOTIDE SEQUENCE [LARGE SCALE GENOMIC DNA]</scope>
    <source>
        <strain evidence="2 4">DSM 3764</strain>
    </source>
</reference>
<evidence type="ECO:0000313" key="4">
    <source>
        <dbReference type="Proteomes" id="UP000295794"/>
    </source>
</evidence>
<reference evidence="1 3" key="1">
    <citation type="submission" date="2018-06" db="EMBL/GenBank/DDBJ databases">
        <authorList>
            <consortium name="Pathogen Informatics"/>
            <person name="Doyle S."/>
        </authorList>
    </citation>
    <scope>NUCLEOTIDE SEQUENCE [LARGE SCALE GENOMIC DNA]</scope>
    <source>
        <strain evidence="1 3">NCTC11159</strain>
    </source>
</reference>
<dbReference type="EMBL" id="SMBT01000004">
    <property type="protein sequence ID" value="TCU88166.1"/>
    <property type="molecule type" value="Genomic_DNA"/>
</dbReference>
<gene>
    <name evidence="2" type="ORF">EV682_104340</name>
    <name evidence="1" type="ORF">NCTC11159_04247</name>
</gene>
<dbReference type="RefSeq" id="WP_115229899.1">
    <property type="nucleotide sequence ID" value="NZ_CAWOLO010000004.1"/>
</dbReference>